<evidence type="ECO:0000256" key="2">
    <source>
        <dbReference type="ARBA" id="ARBA00022827"/>
    </source>
</evidence>
<evidence type="ECO:0000259" key="4">
    <source>
        <dbReference type="PROSITE" id="PS51387"/>
    </source>
</evidence>
<dbReference type="PANTHER" id="PTHR43762:SF1">
    <property type="entry name" value="D-ARABINONO-1,4-LACTONE OXIDASE"/>
    <property type="match status" value="1"/>
</dbReference>
<keyword evidence="3" id="KW-0812">Transmembrane</keyword>
<dbReference type="InterPro" id="IPR036318">
    <property type="entry name" value="FAD-bd_PCMH-like_sf"/>
</dbReference>
<name>A0A0H4T436_9BACT</name>
<dbReference type="InterPro" id="IPR016164">
    <property type="entry name" value="FAD-linked_Oxase-like_C"/>
</dbReference>
<proteinExistence type="predicted"/>
<dbReference type="Pfam" id="PF01565">
    <property type="entry name" value="FAD_binding_4"/>
    <property type="match status" value="1"/>
</dbReference>
<reference evidence="5" key="1">
    <citation type="journal article" date="2015" name="ISME J.">
        <title>Aquifer environment selects for microbial species cohorts in sediment and groundwater.</title>
        <authorList>
            <person name="Hug L.A."/>
            <person name="Thomas B.C."/>
            <person name="Brown C.T."/>
            <person name="Frischkorn K.R."/>
            <person name="Williams K.H."/>
            <person name="Tringe S.G."/>
            <person name="Banfield J.F."/>
        </authorList>
    </citation>
    <scope>NUCLEOTIDE SEQUENCE</scope>
</reference>
<keyword evidence="2" id="KW-0274">FAD</keyword>
<accession>A0A0H4T436</accession>
<dbReference type="InterPro" id="IPR006094">
    <property type="entry name" value="Oxid_FAD_bind_N"/>
</dbReference>
<dbReference type="EMBL" id="KT007000">
    <property type="protein sequence ID" value="AKQ02418.1"/>
    <property type="molecule type" value="Genomic_DNA"/>
</dbReference>
<evidence type="ECO:0000313" key="5">
    <source>
        <dbReference type="EMBL" id="AKQ02418.1"/>
    </source>
</evidence>
<dbReference type="Gene3D" id="3.30.43.10">
    <property type="entry name" value="Uridine Diphospho-n-acetylenolpyruvylglucosamine Reductase, domain 2"/>
    <property type="match status" value="1"/>
</dbReference>
<keyword evidence="3" id="KW-0472">Membrane</keyword>
<dbReference type="InterPro" id="IPR016169">
    <property type="entry name" value="FAD-bd_PCMH_sub2"/>
</dbReference>
<dbReference type="SUPFAM" id="SSF56176">
    <property type="entry name" value="FAD-binding/transporter-associated domain-like"/>
    <property type="match status" value="1"/>
</dbReference>
<keyword evidence="3" id="KW-1133">Transmembrane helix</keyword>
<evidence type="ECO:0000256" key="1">
    <source>
        <dbReference type="ARBA" id="ARBA00022630"/>
    </source>
</evidence>
<dbReference type="AlphaFoldDB" id="A0A0H4T436"/>
<dbReference type="GO" id="GO:0071949">
    <property type="term" value="F:FAD binding"/>
    <property type="evidence" value="ECO:0007669"/>
    <property type="project" value="InterPro"/>
</dbReference>
<organism evidence="5">
    <name type="scientific">uncultured Parcubacteria bacterium Rifle_16ft_4_minimus_37647</name>
    <dbReference type="NCBI Taxonomy" id="1665140"/>
    <lineage>
        <taxon>Bacteria</taxon>
        <taxon>Candidatus Parcubacteria</taxon>
        <taxon>environmental samples</taxon>
    </lineage>
</organism>
<protein>
    <submittedName>
        <fullName evidence="5">Putative FAD-binding protein</fullName>
    </submittedName>
</protein>
<keyword evidence="1" id="KW-0285">Flavoprotein</keyword>
<sequence length="465" mass="53811">MKRSLVNDIHSQLNPTEVKEIFSARSVEQIQELVKKPRDIDESLCIAGGRHSMGGQQFIENGILIDMSKMDKVTNFDSEQGLIEIEAGIQWPKLVEYYLNLQKGNNKQWGIAQKQTGADRFSIGGTISSNSHGRGLAMKPIVDNIETLTIINNQGELVRCSRNENSDLFKLVIGGYGLFGIIVSATLRLVPRRKIQRTVEVIGIETLIDLFKKRISEGFLYGDFQFSIDEKNDDFMHKGVLSTYKPIDSDIAMAKNKKKLSKRDWNNLLLLAHTDKTRAFEIYSNYYLSTSGQMYWSDTHQLSSYIDNYHSFIDKKSKAKKKSNEIITEIYIPRSFLLPFINKARDYFRENKINLIYGTIRLIEEDTESFLPWARGSWVCIVFNLHTEHTKEGIENSTKAFRHLIDLSIEFDGSYSLTYHKFATKRQVEACYPKFKEFLVLKRQYDPKEIFQSDWYKHYKALFSA</sequence>
<dbReference type="PROSITE" id="PS51387">
    <property type="entry name" value="FAD_PCMH"/>
    <property type="match status" value="1"/>
</dbReference>
<evidence type="ECO:0000256" key="3">
    <source>
        <dbReference type="SAM" id="Phobius"/>
    </source>
</evidence>
<dbReference type="Gene3D" id="3.30.465.10">
    <property type="match status" value="1"/>
</dbReference>
<dbReference type="SUPFAM" id="SSF55103">
    <property type="entry name" value="FAD-linked oxidases, C-terminal domain"/>
    <property type="match status" value="1"/>
</dbReference>
<dbReference type="InterPro" id="IPR016167">
    <property type="entry name" value="FAD-bd_PCMH_sub1"/>
</dbReference>
<dbReference type="GO" id="GO:0016899">
    <property type="term" value="F:oxidoreductase activity, acting on the CH-OH group of donors, oxygen as acceptor"/>
    <property type="evidence" value="ECO:0007669"/>
    <property type="project" value="InterPro"/>
</dbReference>
<feature type="transmembrane region" description="Helical" evidence="3">
    <location>
        <begin position="168"/>
        <end position="190"/>
    </location>
</feature>
<dbReference type="InterPro" id="IPR016166">
    <property type="entry name" value="FAD-bd_PCMH"/>
</dbReference>
<dbReference type="InterPro" id="IPR010031">
    <property type="entry name" value="FAD_lactone_oxidase-like"/>
</dbReference>
<feature type="domain" description="FAD-binding PCMH-type" evidence="4">
    <location>
        <begin position="11"/>
        <end position="192"/>
    </location>
</feature>
<dbReference type="PANTHER" id="PTHR43762">
    <property type="entry name" value="L-GULONOLACTONE OXIDASE"/>
    <property type="match status" value="1"/>
</dbReference>